<dbReference type="AlphaFoldDB" id="A0A091B9G6"/>
<accession>A0A091B9G6</accession>
<dbReference type="EMBL" id="AVCH01000161">
    <property type="protein sequence ID" value="KFN47439.1"/>
    <property type="molecule type" value="Genomic_DNA"/>
</dbReference>
<dbReference type="STRING" id="1384054.N790_01655"/>
<evidence type="ECO:0008006" key="4">
    <source>
        <dbReference type="Google" id="ProtNLM"/>
    </source>
</evidence>
<evidence type="ECO:0000313" key="3">
    <source>
        <dbReference type="Proteomes" id="UP000029392"/>
    </source>
</evidence>
<keyword evidence="1" id="KW-1133">Transmembrane helix</keyword>
<dbReference type="Proteomes" id="UP000029392">
    <property type="component" value="Unassembled WGS sequence"/>
</dbReference>
<gene>
    <name evidence="2" type="ORF">N790_01655</name>
</gene>
<sequence>MRQVFTSTRLENVEGVERLLNEAGIATKITQGRSWKGTSRREFSYSAKDHDPSQQPALWVLRPDDFKRAREILHEAGLLEATREPSYLPENLQFREKPAVNPRARMNKIRLALLGAAAAGAALLVIRQLAG</sequence>
<proteinExistence type="predicted"/>
<keyword evidence="1" id="KW-0472">Membrane</keyword>
<feature type="transmembrane region" description="Helical" evidence="1">
    <location>
        <begin position="111"/>
        <end position="130"/>
    </location>
</feature>
<dbReference type="PATRIC" id="fig|1384054.3.peg.1578"/>
<evidence type="ECO:0000256" key="1">
    <source>
        <dbReference type="SAM" id="Phobius"/>
    </source>
</evidence>
<dbReference type="eggNOG" id="ENOG5031H6R">
    <property type="taxonomic scope" value="Bacteria"/>
</dbReference>
<comment type="caution">
    <text evidence="2">The sequence shown here is derived from an EMBL/GenBank/DDBJ whole genome shotgun (WGS) entry which is preliminary data.</text>
</comment>
<dbReference type="RefSeq" id="WP_052385813.1">
    <property type="nucleotide sequence ID" value="NZ_AVCH01000161.1"/>
</dbReference>
<evidence type="ECO:0000313" key="2">
    <source>
        <dbReference type="EMBL" id="KFN47439.1"/>
    </source>
</evidence>
<reference evidence="2 3" key="1">
    <citation type="submission" date="2013-09" db="EMBL/GenBank/DDBJ databases">
        <title>Genome sequencing of Arenimonas malthae.</title>
        <authorList>
            <person name="Chen F."/>
            <person name="Wang G."/>
        </authorList>
    </citation>
    <scope>NUCLEOTIDE SEQUENCE [LARGE SCALE GENOMIC DNA]</scope>
    <source>
        <strain evidence="2 3">CC-JY-1</strain>
    </source>
</reference>
<dbReference type="OrthoDB" id="5955962at2"/>
<organism evidence="2 3">
    <name type="scientific">Arenimonas malthae CC-JY-1</name>
    <dbReference type="NCBI Taxonomy" id="1384054"/>
    <lineage>
        <taxon>Bacteria</taxon>
        <taxon>Pseudomonadati</taxon>
        <taxon>Pseudomonadota</taxon>
        <taxon>Gammaproteobacteria</taxon>
        <taxon>Lysobacterales</taxon>
        <taxon>Lysobacteraceae</taxon>
        <taxon>Arenimonas</taxon>
    </lineage>
</organism>
<keyword evidence="3" id="KW-1185">Reference proteome</keyword>
<name>A0A091B9G6_9GAMM</name>
<protein>
    <recommendedName>
        <fullName evidence="4">Pathogenicity-like protein</fullName>
    </recommendedName>
</protein>
<keyword evidence="1" id="KW-0812">Transmembrane</keyword>